<dbReference type="Proteomes" id="UP000251571">
    <property type="component" value="Unassembled WGS sequence"/>
</dbReference>
<reference evidence="6" key="1">
    <citation type="submission" date="2016-10" db="EMBL/GenBank/DDBJ databases">
        <authorList>
            <person name="Cai Z."/>
        </authorList>
    </citation>
    <scope>NUCLEOTIDE SEQUENCE [LARGE SCALE GENOMIC DNA]</scope>
    <source>
        <strain evidence="6">DSM 25227</strain>
    </source>
</reference>
<dbReference type="InterPro" id="IPR003439">
    <property type="entry name" value="ABC_transporter-like_ATP-bd"/>
</dbReference>
<evidence type="ECO:0000313" key="5">
    <source>
        <dbReference type="EMBL" id="PWJ13825.1"/>
    </source>
</evidence>
<organism evidence="6 8">
    <name type="scientific">Jannaschia seohaensis</name>
    <dbReference type="NCBI Taxonomy" id="475081"/>
    <lineage>
        <taxon>Bacteria</taxon>
        <taxon>Pseudomonadati</taxon>
        <taxon>Pseudomonadota</taxon>
        <taxon>Alphaproteobacteria</taxon>
        <taxon>Rhodobacterales</taxon>
        <taxon>Roseobacteraceae</taxon>
        <taxon>Jannaschia</taxon>
    </lineage>
</organism>
<evidence type="ECO:0000256" key="2">
    <source>
        <dbReference type="ARBA" id="ARBA00022741"/>
    </source>
</evidence>
<gene>
    <name evidence="5" type="ORF">BCF38_11356</name>
    <name evidence="6" type="ORF">SAMN05421539_11356</name>
</gene>
<dbReference type="SUPFAM" id="SSF52540">
    <property type="entry name" value="P-loop containing nucleoside triphosphate hydrolases"/>
    <property type="match status" value="1"/>
</dbReference>
<evidence type="ECO:0000256" key="1">
    <source>
        <dbReference type="ARBA" id="ARBA00022448"/>
    </source>
</evidence>
<feature type="domain" description="ABC transporter" evidence="4">
    <location>
        <begin position="5"/>
        <end position="247"/>
    </location>
</feature>
<dbReference type="InterPro" id="IPR051120">
    <property type="entry name" value="ABC_AA/LPS_Transport"/>
</dbReference>
<evidence type="ECO:0000256" key="3">
    <source>
        <dbReference type="ARBA" id="ARBA00022840"/>
    </source>
</evidence>
<dbReference type="Pfam" id="PF00005">
    <property type="entry name" value="ABC_tran"/>
    <property type="match status" value="1"/>
</dbReference>
<sequence>MAAALEITGLTRRFGGLTALDGIDLTVEPGESLGLIGPNGSGKTSVFNLLTGHLAADAGSIRLSGREIAGLPSARIVRLGVARTFQNLRVLKRLTVYENLRAARHAAAPALESLWQSRAARRAERDAVMALLALFGLEDRAHDTSDSLTLMELRELEIARVMAADPALVLLDEPAAGMTAAETDRIGETIATHLLPGRSAIVIEHKIRFLTALCPRLAVLNAGRKIADGPSSAVLDDAAVRDSYFGSGSC</sequence>
<dbReference type="OrthoDB" id="9806149at2"/>
<dbReference type="EMBL" id="QGDJ01000013">
    <property type="protein sequence ID" value="PWJ13825.1"/>
    <property type="molecule type" value="Genomic_DNA"/>
</dbReference>
<dbReference type="GO" id="GO:0016887">
    <property type="term" value="F:ATP hydrolysis activity"/>
    <property type="evidence" value="ECO:0007669"/>
    <property type="project" value="InterPro"/>
</dbReference>
<dbReference type="Gene3D" id="3.40.50.300">
    <property type="entry name" value="P-loop containing nucleotide triphosphate hydrolases"/>
    <property type="match status" value="1"/>
</dbReference>
<dbReference type="InterPro" id="IPR027417">
    <property type="entry name" value="P-loop_NTPase"/>
</dbReference>
<reference evidence="8" key="2">
    <citation type="submission" date="2016-10" db="EMBL/GenBank/DDBJ databases">
        <authorList>
            <person name="Varghese N."/>
            <person name="Submissions S."/>
        </authorList>
    </citation>
    <scope>NUCLEOTIDE SEQUENCE [LARGE SCALE GENOMIC DNA]</scope>
    <source>
        <strain evidence="8">DSM 25227</strain>
    </source>
</reference>
<keyword evidence="1" id="KW-0813">Transport</keyword>
<dbReference type="RefSeq" id="WP_109565880.1">
    <property type="nucleotide sequence ID" value="NZ_QGDJ01000013.1"/>
</dbReference>
<protein>
    <submittedName>
        <fullName evidence="6">Branched-chain amino acid transport system ATP-binding protein</fullName>
    </submittedName>
</protein>
<dbReference type="PANTHER" id="PTHR45772:SF9">
    <property type="entry name" value="CONSERVED COMPONENT OF ABC TRANSPORTER FOR NATURAL AMINO ACIDS"/>
    <property type="match status" value="1"/>
</dbReference>
<reference evidence="5 7" key="3">
    <citation type="submission" date="2018-03" db="EMBL/GenBank/DDBJ databases">
        <title>Genomic Encyclopedia of Archaeal and Bacterial Type Strains, Phase II (KMG-II): from individual species to whole genera.</title>
        <authorList>
            <person name="Goeker M."/>
        </authorList>
    </citation>
    <scope>NUCLEOTIDE SEQUENCE [LARGE SCALE GENOMIC DNA]</scope>
    <source>
        <strain evidence="5 7">DSM 25227</strain>
    </source>
</reference>
<evidence type="ECO:0000313" key="7">
    <source>
        <dbReference type="Proteomes" id="UP000245839"/>
    </source>
</evidence>
<proteinExistence type="predicted"/>
<dbReference type="PANTHER" id="PTHR45772">
    <property type="entry name" value="CONSERVED COMPONENT OF ABC TRANSPORTER FOR NATURAL AMINO ACIDS-RELATED"/>
    <property type="match status" value="1"/>
</dbReference>
<dbReference type="GO" id="GO:0005524">
    <property type="term" value="F:ATP binding"/>
    <property type="evidence" value="ECO:0007669"/>
    <property type="project" value="UniProtKB-KW"/>
</dbReference>
<evidence type="ECO:0000313" key="6">
    <source>
        <dbReference type="EMBL" id="SSA50338.1"/>
    </source>
</evidence>
<dbReference type="GO" id="GO:0005886">
    <property type="term" value="C:plasma membrane"/>
    <property type="evidence" value="ECO:0007669"/>
    <property type="project" value="TreeGrafter"/>
</dbReference>
<dbReference type="Proteomes" id="UP000245839">
    <property type="component" value="Unassembled WGS sequence"/>
</dbReference>
<name>A0A2Y9B4C2_9RHOB</name>
<keyword evidence="7" id="KW-1185">Reference proteome</keyword>
<dbReference type="SMART" id="SM00382">
    <property type="entry name" value="AAA"/>
    <property type="match status" value="1"/>
</dbReference>
<dbReference type="CDD" id="cd03219">
    <property type="entry name" value="ABC_Mj1267_LivG_branched"/>
    <property type="match status" value="1"/>
</dbReference>
<dbReference type="PROSITE" id="PS50893">
    <property type="entry name" value="ABC_TRANSPORTER_2"/>
    <property type="match status" value="1"/>
</dbReference>
<evidence type="ECO:0000313" key="8">
    <source>
        <dbReference type="Proteomes" id="UP000251571"/>
    </source>
</evidence>
<accession>A0A2Y9B4C2</accession>
<keyword evidence="3 6" id="KW-0067">ATP-binding</keyword>
<dbReference type="AlphaFoldDB" id="A0A2Y9B4C2"/>
<dbReference type="EMBL" id="UETC01000013">
    <property type="protein sequence ID" value="SSA50338.1"/>
    <property type="molecule type" value="Genomic_DNA"/>
</dbReference>
<evidence type="ECO:0000259" key="4">
    <source>
        <dbReference type="PROSITE" id="PS50893"/>
    </source>
</evidence>
<keyword evidence="2" id="KW-0547">Nucleotide-binding</keyword>
<dbReference type="InterPro" id="IPR003593">
    <property type="entry name" value="AAA+_ATPase"/>
</dbReference>